<accession>A0A8J5X2A7</accession>
<dbReference type="Proteomes" id="UP000729402">
    <property type="component" value="Unassembled WGS sequence"/>
</dbReference>
<reference evidence="2" key="1">
    <citation type="journal article" date="2021" name="bioRxiv">
        <title>Whole Genome Assembly and Annotation of Northern Wild Rice, Zizania palustris L., Supports a Whole Genome Duplication in the Zizania Genus.</title>
        <authorList>
            <person name="Haas M."/>
            <person name="Kono T."/>
            <person name="Macchietto M."/>
            <person name="Millas R."/>
            <person name="McGilp L."/>
            <person name="Shao M."/>
            <person name="Duquette J."/>
            <person name="Hirsch C.N."/>
            <person name="Kimball J."/>
        </authorList>
    </citation>
    <scope>NUCLEOTIDE SEQUENCE</scope>
    <source>
        <tissue evidence="2">Fresh leaf tissue</tissue>
    </source>
</reference>
<name>A0A8J5X2A7_ZIZPA</name>
<evidence type="ECO:0000313" key="2">
    <source>
        <dbReference type="EMBL" id="KAG8100269.1"/>
    </source>
</evidence>
<feature type="compositionally biased region" description="Polar residues" evidence="1">
    <location>
        <begin position="94"/>
        <end position="104"/>
    </location>
</feature>
<protein>
    <submittedName>
        <fullName evidence="2">Uncharacterized protein</fullName>
    </submittedName>
</protein>
<reference evidence="2" key="2">
    <citation type="submission" date="2021-02" db="EMBL/GenBank/DDBJ databases">
        <authorList>
            <person name="Kimball J.A."/>
            <person name="Haas M.W."/>
            <person name="Macchietto M."/>
            <person name="Kono T."/>
            <person name="Duquette J."/>
            <person name="Shao M."/>
        </authorList>
    </citation>
    <scope>NUCLEOTIDE SEQUENCE</scope>
    <source>
        <tissue evidence="2">Fresh leaf tissue</tissue>
    </source>
</reference>
<gene>
    <name evidence="2" type="ORF">GUJ93_ZPchr0013g37935</name>
</gene>
<proteinExistence type="predicted"/>
<feature type="region of interest" description="Disordered" evidence="1">
    <location>
        <begin position="25"/>
        <end position="54"/>
    </location>
</feature>
<sequence>MCPSKILANNLPRLQLITWIHLHTTRERGGQGRPSGSAGGLGRARLGGDSSVNDVNSAVEANTTSLTAQKHTLACTDGGMADGWGDRRGMPWRHQQSSSRTSWFSRGEEMSWP</sequence>
<keyword evidence="3" id="KW-1185">Reference proteome</keyword>
<feature type="region of interest" description="Disordered" evidence="1">
    <location>
        <begin position="73"/>
        <end position="113"/>
    </location>
</feature>
<organism evidence="2 3">
    <name type="scientific">Zizania palustris</name>
    <name type="common">Northern wild rice</name>
    <dbReference type="NCBI Taxonomy" id="103762"/>
    <lineage>
        <taxon>Eukaryota</taxon>
        <taxon>Viridiplantae</taxon>
        <taxon>Streptophyta</taxon>
        <taxon>Embryophyta</taxon>
        <taxon>Tracheophyta</taxon>
        <taxon>Spermatophyta</taxon>
        <taxon>Magnoliopsida</taxon>
        <taxon>Liliopsida</taxon>
        <taxon>Poales</taxon>
        <taxon>Poaceae</taxon>
        <taxon>BOP clade</taxon>
        <taxon>Oryzoideae</taxon>
        <taxon>Oryzeae</taxon>
        <taxon>Zizaniinae</taxon>
        <taxon>Zizania</taxon>
    </lineage>
</organism>
<comment type="caution">
    <text evidence="2">The sequence shown here is derived from an EMBL/GenBank/DDBJ whole genome shotgun (WGS) entry which is preliminary data.</text>
</comment>
<feature type="compositionally biased region" description="Gly residues" evidence="1">
    <location>
        <begin position="31"/>
        <end position="42"/>
    </location>
</feature>
<evidence type="ECO:0000313" key="3">
    <source>
        <dbReference type="Proteomes" id="UP000729402"/>
    </source>
</evidence>
<dbReference type="AlphaFoldDB" id="A0A8J5X2A7"/>
<evidence type="ECO:0000256" key="1">
    <source>
        <dbReference type="SAM" id="MobiDB-lite"/>
    </source>
</evidence>
<dbReference type="EMBL" id="JAAALK010000079">
    <property type="protein sequence ID" value="KAG8100269.1"/>
    <property type="molecule type" value="Genomic_DNA"/>
</dbReference>